<evidence type="ECO:0000256" key="1">
    <source>
        <dbReference type="ARBA" id="ARBA00004141"/>
    </source>
</evidence>
<dbReference type="GO" id="GO:0015648">
    <property type="term" value="F:lipid-linked peptidoglycan transporter activity"/>
    <property type="evidence" value="ECO:0007669"/>
    <property type="project" value="TreeGrafter"/>
</dbReference>
<feature type="transmembrane region" description="Helical" evidence="6">
    <location>
        <begin position="79"/>
        <end position="97"/>
    </location>
</feature>
<dbReference type="PANTHER" id="PTHR30474">
    <property type="entry name" value="CELL CYCLE PROTEIN"/>
    <property type="match status" value="1"/>
</dbReference>
<feature type="transmembrane region" description="Helical" evidence="6">
    <location>
        <begin position="103"/>
        <end position="125"/>
    </location>
</feature>
<dbReference type="AlphaFoldDB" id="A0A2M8ENN2"/>
<evidence type="ECO:0000256" key="2">
    <source>
        <dbReference type="ARBA" id="ARBA00022692"/>
    </source>
</evidence>
<dbReference type="Proteomes" id="UP000230251">
    <property type="component" value="Unassembled WGS sequence"/>
</dbReference>
<feature type="transmembrane region" description="Helical" evidence="6">
    <location>
        <begin position="186"/>
        <end position="206"/>
    </location>
</feature>
<proteinExistence type="predicted"/>
<protein>
    <submittedName>
        <fullName evidence="7">Rod shape-determining protein RodA</fullName>
    </submittedName>
</protein>
<evidence type="ECO:0000256" key="5">
    <source>
        <dbReference type="ARBA" id="ARBA00023136"/>
    </source>
</evidence>
<accession>A0A2M8ENN2</accession>
<dbReference type="GO" id="GO:0032153">
    <property type="term" value="C:cell division site"/>
    <property type="evidence" value="ECO:0007669"/>
    <property type="project" value="TreeGrafter"/>
</dbReference>
<feature type="transmembrane region" description="Helical" evidence="6">
    <location>
        <begin position="15"/>
        <end position="35"/>
    </location>
</feature>
<reference evidence="8" key="1">
    <citation type="submission" date="2017-09" db="EMBL/GenBank/DDBJ databases">
        <title>Depth-based differentiation of microbial function through sediment-hosted aquifers and enrichment of novel symbionts in the deep terrestrial subsurface.</title>
        <authorList>
            <person name="Probst A.J."/>
            <person name="Ladd B."/>
            <person name="Jarett J.K."/>
            <person name="Geller-Mcgrath D.E."/>
            <person name="Sieber C.M.K."/>
            <person name="Emerson J.B."/>
            <person name="Anantharaman K."/>
            <person name="Thomas B.C."/>
            <person name="Malmstrom R."/>
            <person name="Stieglmeier M."/>
            <person name="Klingl A."/>
            <person name="Woyke T."/>
            <person name="Ryan C.M."/>
            <person name="Banfield J.F."/>
        </authorList>
    </citation>
    <scope>NUCLEOTIDE SEQUENCE [LARGE SCALE GENOMIC DNA]</scope>
</reference>
<comment type="caution">
    <text evidence="7">The sequence shown here is derived from an EMBL/GenBank/DDBJ whole genome shotgun (WGS) entry which is preliminary data.</text>
</comment>
<keyword evidence="3" id="KW-0133">Cell shape</keyword>
<keyword evidence="2 6" id="KW-0812">Transmembrane</keyword>
<evidence type="ECO:0000313" key="8">
    <source>
        <dbReference type="Proteomes" id="UP000230251"/>
    </source>
</evidence>
<sequence>MIVPRLIRHLQRFDWLLFIGAVVLFIFGLAAIYSVELSRESAEFVLVKKQLIAFVIGMAILFIAAITNYSFFRNWGRTLYLVGVLALVLVLIFGTELNGTKGWFIVAGFSFQPIEFMKFALAVQLARYFGEHARRRFGWREIFGSGFLVAVPVVLTMMQPDAGSAMLLIGMWVLVMFFAGIKLHHVAILAGVGSLVGIFSWFFVLVDYQKNRILTFIDPASDPLDTGYNVTQAKIAIGSGQLFGRGLGFGSQSQLQFLPESQTDFIFAVIAEELGFFGVVVILSTFALILWRLMKMSSSAQDNFTAFLAAAFFSIVLVQMTVNIGVNLSLLPATGISLPYVSYGGSALLIYLLIIGVAESVAVRSRLGIENNMV</sequence>
<gene>
    <name evidence="7" type="ORF">CO057_03460</name>
</gene>
<dbReference type="GO" id="GO:0005886">
    <property type="term" value="C:plasma membrane"/>
    <property type="evidence" value="ECO:0007669"/>
    <property type="project" value="TreeGrafter"/>
</dbReference>
<keyword evidence="4 6" id="KW-1133">Transmembrane helix</keyword>
<dbReference type="GO" id="GO:0051301">
    <property type="term" value="P:cell division"/>
    <property type="evidence" value="ECO:0007669"/>
    <property type="project" value="InterPro"/>
</dbReference>
<dbReference type="PANTHER" id="PTHR30474:SF1">
    <property type="entry name" value="PEPTIDOGLYCAN GLYCOSYLTRANSFERASE MRDB"/>
    <property type="match status" value="1"/>
</dbReference>
<feature type="transmembrane region" description="Helical" evidence="6">
    <location>
        <begin position="342"/>
        <end position="363"/>
    </location>
</feature>
<dbReference type="EMBL" id="PFSI01000050">
    <property type="protein sequence ID" value="PJC24356.1"/>
    <property type="molecule type" value="Genomic_DNA"/>
</dbReference>
<dbReference type="Pfam" id="PF01098">
    <property type="entry name" value="FTSW_RODA_SPOVE"/>
    <property type="match status" value="1"/>
</dbReference>
<feature type="transmembrane region" description="Helical" evidence="6">
    <location>
        <begin position="265"/>
        <end position="291"/>
    </location>
</feature>
<evidence type="ECO:0000313" key="7">
    <source>
        <dbReference type="EMBL" id="PJC24356.1"/>
    </source>
</evidence>
<feature type="transmembrane region" description="Helical" evidence="6">
    <location>
        <begin position="303"/>
        <end position="322"/>
    </location>
</feature>
<feature type="transmembrane region" description="Helical" evidence="6">
    <location>
        <begin position="162"/>
        <end position="179"/>
    </location>
</feature>
<organism evidence="7 8">
    <name type="scientific">Candidatus Uhrbacteria bacterium CG_4_9_14_0_2_um_filter_41_50</name>
    <dbReference type="NCBI Taxonomy" id="1975031"/>
    <lineage>
        <taxon>Bacteria</taxon>
        <taxon>Candidatus Uhriibacteriota</taxon>
    </lineage>
</organism>
<dbReference type="InterPro" id="IPR001182">
    <property type="entry name" value="FtsW/RodA"/>
</dbReference>
<feature type="transmembrane region" description="Helical" evidence="6">
    <location>
        <begin position="51"/>
        <end position="72"/>
    </location>
</feature>
<evidence type="ECO:0000256" key="4">
    <source>
        <dbReference type="ARBA" id="ARBA00022989"/>
    </source>
</evidence>
<dbReference type="NCBIfam" id="TIGR02210">
    <property type="entry name" value="rodA_shape"/>
    <property type="match status" value="1"/>
</dbReference>
<keyword evidence="5 6" id="KW-0472">Membrane</keyword>
<evidence type="ECO:0000256" key="6">
    <source>
        <dbReference type="SAM" id="Phobius"/>
    </source>
</evidence>
<name>A0A2M8ENN2_9BACT</name>
<feature type="transmembrane region" description="Helical" evidence="6">
    <location>
        <begin position="137"/>
        <end position="156"/>
    </location>
</feature>
<comment type="subcellular location">
    <subcellularLocation>
        <location evidence="1">Membrane</location>
        <topology evidence="1">Multi-pass membrane protein</topology>
    </subcellularLocation>
</comment>
<dbReference type="InterPro" id="IPR011923">
    <property type="entry name" value="RodA/MrdB"/>
</dbReference>
<evidence type="ECO:0000256" key="3">
    <source>
        <dbReference type="ARBA" id="ARBA00022960"/>
    </source>
</evidence>
<dbReference type="GO" id="GO:0008360">
    <property type="term" value="P:regulation of cell shape"/>
    <property type="evidence" value="ECO:0007669"/>
    <property type="project" value="UniProtKB-KW"/>
</dbReference>